<evidence type="ECO:0000313" key="2">
    <source>
        <dbReference type="EMBL" id="NDV63002.1"/>
    </source>
</evidence>
<dbReference type="RefSeq" id="WP_163965899.1">
    <property type="nucleotide sequence ID" value="NZ_JAAGNX010000003.1"/>
</dbReference>
<gene>
    <name evidence="2" type="ORF">G0Q06_11110</name>
</gene>
<protein>
    <submittedName>
        <fullName evidence="2">DUF983 domain-containing protein</fullName>
    </submittedName>
</protein>
<reference evidence="2 3" key="1">
    <citation type="submission" date="2020-02" db="EMBL/GenBank/DDBJ databases">
        <title>Albibacoteraceae fam. nov., the first described family within the subdivision 4 Verrucomicrobia.</title>
        <authorList>
            <person name="Xi F."/>
        </authorList>
    </citation>
    <scope>NUCLEOTIDE SEQUENCE [LARGE SCALE GENOMIC DNA]</scope>
    <source>
        <strain evidence="2 3">CK1056</strain>
    </source>
</reference>
<dbReference type="InterPro" id="IPR009325">
    <property type="entry name" value="DUF983"/>
</dbReference>
<accession>A0A6B2M3Y1</accession>
<dbReference type="Proteomes" id="UP000478417">
    <property type="component" value="Unassembled WGS sequence"/>
</dbReference>
<name>A0A6B2M3Y1_9BACT</name>
<proteinExistence type="predicted"/>
<feature type="transmembrane region" description="Helical" evidence="1">
    <location>
        <begin position="56"/>
        <end position="75"/>
    </location>
</feature>
<comment type="caution">
    <text evidence="2">The sequence shown here is derived from an EMBL/GenBank/DDBJ whole genome shotgun (WGS) entry which is preliminary data.</text>
</comment>
<keyword evidence="1" id="KW-0812">Transmembrane</keyword>
<dbReference type="AlphaFoldDB" id="A0A6B2M3Y1"/>
<evidence type="ECO:0000313" key="3">
    <source>
        <dbReference type="Proteomes" id="UP000478417"/>
    </source>
</evidence>
<sequence>MPPERQVYLMRGIRGCCPRCSGKNVFKSRYRLHEYCPACGLPLEHEDGWSLGAIPLNYSITCLLWVLPVGMAFLFGWIPIKVALLLAGLGALILPFLTYRFSKVLWIGIYYAVLPHEVRQRDT</sequence>
<organism evidence="2 3">
    <name type="scientific">Oceanipulchritudo coccoides</name>
    <dbReference type="NCBI Taxonomy" id="2706888"/>
    <lineage>
        <taxon>Bacteria</taxon>
        <taxon>Pseudomonadati</taxon>
        <taxon>Verrucomicrobiota</taxon>
        <taxon>Opitutia</taxon>
        <taxon>Puniceicoccales</taxon>
        <taxon>Oceanipulchritudinaceae</taxon>
        <taxon>Oceanipulchritudo</taxon>
    </lineage>
</organism>
<keyword evidence="1" id="KW-0472">Membrane</keyword>
<keyword evidence="1" id="KW-1133">Transmembrane helix</keyword>
<dbReference type="Pfam" id="PF06170">
    <property type="entry name" value="DUF983"/>
    <property type="match status" value="1"/>
</dbReference>
<dbReference type="EMBL" id="JAAGNX010000003">
    <property type="protein sequence ID" value="NDV63002.1"/>
    <property type="molecule type" value="Genomic_DNA"/>
</dbReference>
<keyword evidence="3" id="KW-1185">Reference proteome</keyword>
<feature type="transmembrane region" description="Helical" evidence="1">
    <location>
        <begin position="82"/>
        <end position="101"/>
    </location>
</feature>
<evidence type="ECO:0000256" key="1">
    <source>
        <dbReference type="SAM" id="Phobius"/>
    </source>
</evidence>